<dbReference type="WBParaSite" id="SBAD_0000114401-mRNA-1">
    <property type="protein sequence ID" value="SBAD_0000114401-mRNA-1"/>
    <property type="gene ID" value="SBAD_0000114401"/>
</dbReference>
<feature type="region of interest" description="Disordered" evidence="1">
    <location>
        <begin position="567"/>
        <end position="586"/>
    </location>
</feature>
<dbReference type="GO" id="GO:0007266">
    <property type="term" value="P:Rho protein signal transduction"/>
    <property type="evidence" value="ECO:0007669"/>
    <property type="project" value="TreeGrafter"/>
</dbReference>
<dbReference type="GO" id="GO:0005886">
    <property type="term" value="C:plasma membrane"/>
    <property type="evidence" value="ECO:0007669"/>
    <property type="project" value="TreeGrafter"/>
</dbReference>
<reference evidence="4" key="1">
    <citation type="submission" date="2016-06" db="UniProtKB">
        <authorList>
            <consortium name="WormBaseParasite"/>
        </authorList>
    </citation>
    <scope>IDENTIFICATION</scope>
</reference>
<dbReference type="InterPro" id="IPR011993">
    <property type="entry name" value="PH-like_dom_sf"/>
</dbReference>
<proteinExistence type="predicted"/>
<accession>A0A183IBW3</accession>
<evidence type="ECO:0000256" key="1">
    <source>
        <dbReference type="SAM" id="MobiDB-lite"/>
    </source>
</evidence>
<protein>
    <submittedName>
        <fullName evidence="4">PH domain-containing protein</fullName>
    </submittedName>
</protein>
<gene>
    <name evidence="2" type="ORF">SBAD_LOCUS1107</name>
</gene>
<keyword evidence="3" id="KW-1185">Reference proteome</keyword>
<reference evidence="2 3" key="2">
    <citation type="submission" date="2018-11" db="EMBL/GenBank/DDBJ databases">
        <authorList>
            <consortium name="Pathogen Informatics"/>
        </authorList>
    </citation>
    <scope>NUCLEOTIDE SEQUENCE [LARGE SCALE GENOMIC DNA]</scope>
</reference>
<feature type="region of interest" description="Disordered" evidence="1">
    <location>
        <begin position="154"/>
        <end position="207"/>
    </location>
</feature>
<name>A0A183IBW3_9BILA</name>
<dbReference type="SUPFAM" id="SSF50729">
    <property type="entry name" value="PH domain-like"/>
    <property type="match status" value="1"/>
</dbReference>
<feature type="region of interest" description="Disordered" evidence="1">
    <location>
        <begin position="367"/>
        <end position="387"/>
    </location>
</feature>
<feature type="compositionally biased region" description="Basic and acidic residues" evidence="1">
    <location>
        <begin position="570"/>
        <end position="580"/>
    </location>
</feature>
<dbReference type="EMBL" id="UZAM01006711">
    <property type="protein sequence ID" value="VDO93223.1"/>
    <property type="molecule type" value="Genomic_DNA"/>
</dbReference>
<organism evidence="4">
    <name type="scientific">Soboliphyme baturini</name>
    <dbReference type="NCBI Taxonomy" id="241478"/>
    <lineage>
        <taxon>Eukaryota</taxon>
        <taxon>Metazoa</taxon>
        <taxon>Ecdysozoa</taxon>
        <taxon>Nematoda</taxon>
        <taxon>Enoplea</taxon>
        <taxon>Dorylaimia</taxon>
        <taxon>Dioctophymatida</taxon>
        <taxon>Dioctophymatoidea</taxon>
        <taxon>Soboliphymatidae</taxon>
        <taxon>Soboliphyme</taxon>
    </lineage>
</organism>
<sequence length="614" mass="66777">MAPMLGCRPGLLRRQVLCGELKLREGYTKMDVVCFLLTDMFLVCKVMGRKGEKPKMRVIRPPFHLDSVIIKQTKDANGFMFVSFNEFRVPSFACIFLTNSLAETYKWLEAFKFAKEEYTQLRNFNQAQLGLSPLQEKFGDLGVQANCPVLHGKQPASTGGFKGQKPSTSNGPSRRISMGAVDRRSSVSTATDVSHRKSSSMDNSLGPLATFESSSTEAEITTDSATQSIVVKLLNSEPHSSSCLDQSAGNMGRPDYGDLKSLTSTVGSTFVFKKSAMGDACRNDASNDAKSIILPDLSSRVFEQHMDSNVSRSNLASVENPAGQPRNFVLKKELSLVEPFVMEGNAGHEKSSPAPGELLNIDNDATAVESGGSPCSRRHERRYHTSDGIESLEPQQNLPGILKRFSWSVAANCSSLQKPKFGAQIWRKASSGTISSDSCCSSSGISSGSSQTCINNSECDSNDSSRTFCKLTQGNQPVSSGIQSVGEQFAGDVSKTPLPPTVEQNESSFHEKKLIPTETIRPDCSVIISADDDPTLIPSQKRLSARDAPGSRQSKPDLLVEIPLDNGAPSEHKTSCEKHVASGSPSSFRLQQGYMTKEQFLKAVLERNMNISYI</sequence>
<dbReference type="GO" id="GO:0043542">
    <property type="term" value="P:endothelial cell migration"/>
    <property type="evidence" value="ECO:0007669"/>
    <property type="project" value="TreeGrafter"/>
</dbReference>
<dbReference type="GO" id="GO:0030139">
    <property type="term" value="C:endocytic vesicle"/>
    <property type="evidence" value="ECO:0007669"/>
    <property type="project" value="TreeGrafter"/>
</dbReference>
<feature type="region of interest" description="Disordered" evidence="1">
    <location>
        <begin position="536"/>
        <end position="555"/>
    </location>
</feature>
<evidence type="ECO:0000313" key="4">
    <source>
        <dbReference type="WBParaSite" id="SBAD_0000114401-mRNA-1"/>
    </source>
</evidence>
<dbReference type="Proteomes" id="UP000270296">
    <property type="component" value="Unassembled WGS sequence"/>
</dbReference>
<dbReference type="InterPro" id="IPR040181">
    <property type="entry name" value="PKHG5/7"/>
</dbReference>
<dbReference type="Gene3D" id="2.30.29.30">
    <property type="entry name" value="Pleckstrin-homology domain (PH domain)/Phosphotyrosine-binding domain (PTB)"/>
    <property type="match status" value="1"/>
</dbReference>
<dbReference type="PANTHER" id="PTHR13217:SF11">
    <property type="entry name" value="PLECKSTRIN HOMOLOGY DOMAIN-CONTAINING FAMILY G MEMBER 5"/>
    <property type="match status" value="1"/>
</dbReference>
<dbReference type="PANTHER" id="PTHR13217">
    <property type="entry name" value="PLECKSTRIN HOMOLOGY DOMAIN-CONTAINING FAMILY G MEMBER 7"/>
    <property type="match status" value="1"/>
</dbReference>
<dbReference type="CDD" id="cd13244">
    <property type="entry name" value="PH_PLEKHG5_G6"/>
    <property type="match status" value="1"/>
</dbReference>
<dbReference type="AlphaFoldDB" id="A0A183IBW3"/>
<dbReference type="GO" id="GO:0030424">
    <property type="term" value="C:axon"/>
    <property type="evidence" value="ECO:0007669"/>
    <property type="project" value="TreeGrafter"/>
</dbReference>
<dbReference type="OrthoDB" id="660555at2759"/>
<evidence type="ECO:0000313" key="3">
    <source>
        <dbReference type="Proteomes" id="UP000270296"/>
    </source>
</evidence>
<evidence type="ECO:0000313" key="2">
    <source>
        <dbReference type="EMBL" id="VDO93223.1"/>
    </source>
</evidence>